<keyword evidence="2" id="KW-1185">Reference proteome</keyword>
<proteinExistence type="predicted"/>
<reference evidence="1 2" key="1">
    <citation type="submission" date="2019-03" db="EMBL/GenBank/DDBJ databases">
        <title>Porphyromonas levii Isolated from the Uterus of Dairy Cows.</title>
        <authorList>
            <person name="Francis A.M."/>
        </authorList>
    </citation>
    <scope>NUCLEOTIDE SEQUENCE [LARGE SCALE GENOMIC DNA]</scope>
    <source>
        <strain evidence="1 2">AF5678</strain>
    </source>
</reference>
<name>A0A4Y8WQX7_9PORP</name>
<organism evidence="1 2">
    <name type="scientific">Porphyromonas levii</name>
    <dbReference type="NCBI Taxonomy" id="28114"/>
    <lineage>
        <taxon>Bacteria</taxon>
        <taxon>Pseudomonadati</taxon>
        <taxon>Bacteroidota</taxon>
        <taxon>Bacteroidia</taxon>
        <taxon>Bacteroidales</taxon>
        <taxon>Porphyromonadaceae</taxon>
        <taxon>Porphyromonas</taxon>
    </lineage>
</organism>
<dbReference type="OrthoDB" id="1467719at2"/>
<dbReference type="AlphaFoldDB" id="A0A4Y8WQX7"/>
<dbReference type="Proteomes" id="UP000297225">
    <property type="component" value="Unassembled WGS sequence"/>
</dbReference>
<evidence type="ECO:0000313" key="1">
    <source>
        <dbReference type="EMBL" id="TFH96079.1"/>
    </source>
</evidence>
<dbReference type="RefSeq" id="WP_134849083.1">
    <property type="nucleotide sequence ID" value="NZ_CP197400.1"/>
</dbReference>
<gene>
    <name evidence="1" type="ORF">E4P47_03050</name>
</gene>
<dbReference type="InterPro" id="IPR007060">
    <property type="entry name" value="FtsL/DivIC"/>
</dbReference>
<sequence>MSSVFRKIIRPIGWLWQWLRKVNPFLLLTIVFVIVVVIPSEYSIWNQLKYSREIARQEREIRQLEERIERATAAKQALVVERDRLEKFARERYLMKEEDEDIYLIDE</sequence>
<protein>
    <submittedName>
        <fullName evidence="1">DUF1049 domain-containing protein</fullName>
    </submittedName>
</protein>
<dbReference type="EMBL" id="SPNC01000029">
    <property type="protein sequence ID" value="TFH96079.1"/>
    <property type="molecule type" value="Genomic_DNA"/>
</dbReference>
<dbReference type="GeneID" id="66796903"/>
<dbReference type="Pfam" id="PF04977">
    <property type="entry name" value="DivIC"/>
    <property type="match status" value="1"/>
</dbReference>
<accession>A0A4Y8WQX7</accession>
<comment type="caution">
    <text evidence="1">The sequence shown here is derived from an EMBL/GenBank/DDBJ whole genome shotgun (WGS) entry which is preliminary data.</text>
</comment>
<evidence type="ECO:0000313" key="2">
    <source>
        <dbReference type="Proteomes" id="UP000297225"/>
    </source>
</evidence>
<dbReference type="STRING" id="1122973.GCA_000379925_01545"/>